<dbReference type="Pfam" id="PF07167">
    <property type="entry name" value="PhaC_N"/>
    <property type="match status" value="1"/>
</dbReference>
<dbReference type="PANTHER" id="PTHR36837">
    <property type="entry name" value="POLY(3-HYDROXYALKANOATE) POLYMERASE SUBUNIT PHAC"/>
    <property type="match status" value="1"/>
</dbReference>
<dbReference type="GO" id="GO:0042619">
    <property type="term" value="P:poly-hydroxybutyrate biosynthetic process"/>
    <property type="evidence" value="ECO:0007669"/>
    <property type="project" value="InterPro"/>
</dbReference>
<evidence type="ECO:0000313" key="8">
    <source>
        <dbReference type="EMBL" id="OOS21836.1"/>
    </source>
</evidence>
<dbReference type="InterPro" id="IPR010941">
    <property type="entry name" value="PhaC_N"/>
</dbReference>
<dbReference type="InterPro" id="IPR051321">
    <property type="entry name" value="PHA/PHB_synthase"/>
</dbReference>
<organism evidence="8 9">
    <name type="scientific">Lwoffella lincolnii</name>
    <dbReference type="NCBI Taxonomy" id="90241"/>
    <lineage>
        <taxon>Bacteria</taxon>
        <taxon>Pseudomonadati</taxon>
        <taxon>Pseudomonadota</taxon>
        <taxon>Gammaproteobacteria</taxon>
        <taxon>Moraxellales</taxon>
        <taxon>Moraxellaceae</taxon>
        <taxon>Lwoffella</taxon>
    </lineage>
</organism>
<dbReference type="SUPFAM" id="SSF53474">
    <property type="entry name" value="alpha/beta-Hydrolases"/>
    <property type="match status" value="1"/>
</dbReference>
<feature type="domain" description="Poly-beta-hydroxybutyrate polymerase N-terminal" evidence="7">
    <location>
        <begin position="239"/>
        <end position="410"/>
    </location>
</feature>
<protein>
    <submittedName>
        <fullName evidence="8">Class I poly(R)-hydroxyalkanoic acid synthase</fullName>
    </submittedName>
</protein>
<keyword evidence="4" id="KW-0012">Acyltransferase</keyword>
<evidence type="ECO:0000256" key="2">
    <source>
        <dbReference type="ARBA" id="ARBA00022490"/>
    </source>
</evidence>
<evidence type="ECO:0000256" key="1">
    <source>
        <dbReference type="ARBA" id="ARBA00004496"/>
    </source>
</evidence>
<dbReference type="Proteomes" id="UP000191094">
    <property type="component" value="Unassembled WGS sequence"/>
</dbReference>
<feature type="region of interest" description="Disordered" evidence="5">
    <location>
        <begin position="115"/>
        <end position="135"/>
    </location>
</feature>
<evidence type="ECO:0000313" key="9">
    <source>
        <dbReference type="Proteomes" id="UP000191094"/>
    </source>
</evidence>
<dbReference type="Pfam" id="PF00561">
    <property type="entry name" value="Abhydrolase_1"/>
    <property type="match status" value="1"/>
</dbReference>
<dbReference type="STRING" id="90241.B0682_04310"/>
<dbReference type="AlphaFoldDB" id="A0A1T0CHK2"/>
<feature type="region of interest" description="Disordered" evidence="5">
    <location>
        <begin position="1"/>
        <end position="31"/>
    </location>
</feature>
<dbReference type="RefSeq" id="WP_205760095.1">
    <property type="nucleotide sequence ID" value="NZ_MUYT01000004.1"/>
</dbReference>
<keyword evidence="2" id="KW-0963">Cytoplasm</keyword>
<evidence type="ECO:0000256" key="3">
    <source>
        <dbReference type="ARBA" id="ARBA00022679"/>
    </source>
</evidence>
<evidence type="ECO:0000256" key="5">
    <source>
        <dbReference type="SAM" id="MobiDB-lite"/>
    </source>
</evidence>
<dbReference type="GO" id="GO:0016746">
    <property type="term" value="F:acyltransferase activity"/>
    <property type="evidence" value="ECO:0007669"/>
    <property type="project" value="UniProtKB-KW"/>
</dbReference>
<feature type="compositionally biased region" description="Polar residues" evidence="5">
    <location>
        <begin position="1"/>
        <end position="11"/>
    </location>
</feature>
<reference evidence="8 9" key="1">
    <citation type="submission" date="2017-02" db="EMBL/GenBank/DDBJ databases">
        <title>Draft genome sequence of Moraxella lincolnii CCUG 9405T type strain.</title>
        <authorList>
            <person name="Salva-Serra F."/>
            <person name="Engstrom-Jakobsson H."/>
            <person name="Thorell K."/>
            <person name="Jaen-Luchoro D."/>
            <person name="Gonzales-Siles L."/>
            <person name="Karlsson R."/>
            <person name="Yazdan S."/>
            <person name="Boulund F."/>
            <person name="Johnning A."/>
            <person name="Engstrand L."/>
            <person name="Kristiansson E."/>
            <person name="Moore E."/>
        </authorList>
    </citation>
    <scope>NUCLEOTIDE SEQUENCE [LARGE SCALE GENOMIC DNA]</scope>
    <source>
        <strain evidence="8 9">CCUG 9405</strain>
    </source>
</reference>
<comment type="subcellular location">
    <subcellularLocation>
        <location evidence="1">Cytoplasm</location>
    </subcellularLocation>
</comment>
<dbReference type="PANTHER" id="PTHR36837:SF5">
    <property type="entry name" value="POLY-3-HYDROXYBUTYRATE SYNTHASE"/>
    <property type="match status" value="1"/>
</dbReference>
<feature type="domain" description="AB hydrolase-1" evidence="6">
    <location>
        <begin position="414"/>
        <end position="653"/>
    </location>
</feature>
<dbReference type="InterPro" id="IPR000073">
    <property type="entry name" value="AB_hydrolase_1"/>
</dbReference>
<feature type="compositionally biased region" description="Low complexity" evidence="5">
    <location>
        <begin position="14"/>
        <end position="25"/>
    </location>
</feature>
<dbReference type="InterPro" id="IPR010963">
    <property type="entry name" value="PHA_synth_I"/>
</dbReference>
<dbReference type="GO" id="GO:0005737">
    <property type="term" value="C:cytoplasm"/>
    <property type="evidence" value="ECO:0007669"/>
    <property type="project" value="UniProtKB-SubCell"/>
</dbReference>
<accession>A0A1T0CHK2</accession>
<evidence type="ECO:0000256" key="4">
    <source>
        <dbReference type="ARBA" id="ARBA00023315"/>
    </source>
</evidence>
<comment type="caution">
    <text evidence="8">The sequence shown here is derived from an EMBL/GenBank/DDBJ whole genome shotgun (WGS) entry which is preliminary data.</text>
</comment>
<gene>
    <name evidence="8" type="ORF">B0682_04310</name>
</gene>
<dbReference type="NCBIfam" id="TIGR01838">
    <property type="entry name" value="PHA_synth_I"/>
    <property type="match status" value="1"/>
</dbReference>
<sequence>MATYDSSATDKSNQDNTINQNNNSNQDHDHTNQDAFADMMHVFLQWQKQWQDSIQQAQHLFTQNMSEQHLKPEHIQQAFTGFTSPKPSQDNNQTLKQNPFLFNPFAILMNTHASDNQQKSADIRSQNPNPQSQRNEPFYFNPFDIWFNNPITQSMTDTALRINNQMLRMSGQNSPTSTSVTFDLLQGWQHFAEMMQHNPGVMVDEQTNLWKNQWQLWQNTLLKMSGQQPDAVVTPEKGDKRFNDAEWDNNPWFDYLKQHYLLTSQAMMQTIDELEGVDDKTRQRLSFFTRQWINAVAPTNFLFTNPEVLRLTIETQGQNLIDGLKQLAVDLENSADTLNIRMTDQSAFRVGDNIATAKGQVVYQNYLFELIQYAPSTEKVYQKPLVLVPPWINKFYIMDLREKNSFIRWAVAQGHTVFVLSWANPTPHYKDIGMIHYMHDGLLTALDEVERITGESQANVVGYCIGGMLTSLTLGWLAKQGQSNRVASATLWASIIDFSDPGDIGVFVDEKIVNAINQQNDQLGVFDGRMMGVSFSLLRENSLYWNYFVQNYLKGERPVPFDLLYWNSDCTNVTASLHQFLLGEFYLGNKLQAKGELLFDGVQIDLREVKTPVFSVATLQDHIAKWKSCYPATQVFGGQTKFVLGESGHIAGIMNAPGGKYGYYRTQQNMNTDTSSYPVDADQWYETAEFVQDSWWHEWQGWLATTPDNASFMSKDKLVPARQVGQDHQGQTITTYGNAPGTYVLVTAEQALKSNRRPVNAYSSDT</sequence>
<keyword evidence="9" id="KW-1185">Reference proteome</keyword>
<proteinExistence type="predicted"/>
<evidence type="ECO:0000259" key="7">
    <source>
        <dbReference type="Pfam" id="PF07167"/>
    </source>
</evidence>
<keyword evidence="3" id="KW-0808">Transferase</keyword>
<dbReference type="InterPro" id="IPR029058">
    <property type="entry name" value="AB_hydrolase_fold"/>
</dbReference>
<name>A0A1T0CHK2_9GAMM</name>
<dbReference type="EMBL" id="MUYT01000004">
    <property type="protein sequence ID" value="OOS21836.1"/>
    <property type="molecule type" value="Genomic_DNA"/>
</dbReference>
<evidence type="ECO:0000259" key="6">
    <source>
        <dbReference type="Pfam" id="PF00561"/>
    </source>
</evidence>